<organism evidence="12">
    <name type="scientific">Micromonas pusilla</name>
    <name type="common">Picoplanktonic green alga</name>
    <name type="synonym">Chromulina pusilla</name>
    <dbReference type="NCBI Taxonomy" id="38833"/>
    <lineage>
        <taxon>Eukaryota</taxon>
        <taxon>Viridiplantae</taxon>
        <taxon>Chlorophyta</taxon>
        <taxon>Mamiellophyceae</taxon>
        <taxon>Mamiellales</taxon>
        <taxon>Mamiellaceae</taxon>
        <taxon>Micromonas</taxon>
    </lineage>
</organism>
<evidence type="ECO:0000256" key="3">
    <source>
        <dbReference type="ARBA" id="ARBA00006143"/>
    </source>
</evidence>
<evidence type="ECO:0000256" key="2">
    <source>
        <dbReference type="ARBA" id="ARBA00004229"/>
    </source>
</evidence>
<dbReference type="InterPro" id="IPR051790">
    <property type="entry name" value="Cytochrome_c-biogenesis_DsbD"/>
</dbReference>
<keyword evidence="9 10" id="KW-0472">Membrane</keyword>
<feature type="transmembrane region" description="Helical" evidence="10">
    <location>
        <begin position="110"/>
        <end position="133"/>
    </location>
</feature>
<evidence type="ECO:0000256" key="10">
    <source>
        <dbReference type="SAM" id="Phobius"/>
    </source>
</evidence>
<gene>
    <name evidence="12" type="ORF">MSP1404_LOCUS5053</name>
</gene>
<feature type="transmembrane region" description="Helical" evidence="10">
    <location>
        <begin position="263"/>
        <end position="284"/>
    </location>
</feature>
<evidence type="ECO:0000256" key="5">
    <source>
        <dbReference type="ARBA" id="ARBA00022640"/>
    </source>
</evidence>
<protein>
    <recommendedName>
        <fullName evidence="11">Cytochrome C biogenesis protein transmembrane domain-containing protein</fullName>
    </recommendedName>
</protein>
<dbReference type="GO" id="GO:0009507">
    <property type="term" value="C:chloroplast"/>
    <property type="evidence" value="ECO:0007669"/>
    <property type="project" value="UniProtKB-SubCell"/>
</dbReference>
<evidence type="ECO:0000256" key="6">
    <source>
        <dbReference type="ARBA" id="ARBA00022692"/>
    </source>
</evidence>
<evidence type="ECO:0000256" key="4">
    <source>
        <dbReference type="ARBA" id="ARBA00022528"/>
    </source>
</evidence>
<feature type="transmembrane region" description="Helical" evidence="10">
    <location>
        <begin position="231"/>
        <end position="251"/>
    </location>
</feature>
<dbReference type="EMBL" id="HBEV01006624">
    <property type="protein sequence ID" value="CAD8585563.1"/>
    <property type="molecule type" value="Transcribed_RNA"/>
</dbReference>
<keyword evidence="7" id="KW-0201">Cytochrome c-type biogenesis</keyword>
<name>A0A7S0PQ71_MICPS</name>
<evidence type="ECO:0000256" key="1">
    <source>
        <dbReference type="ARBA" id="ARBA00004141"/>
    </source>
</evidence>
<keyword evidence="6 10" id="KW-0812">Transmembrane</keyword>
<dbReference type="PANTHER" id="PTHR31272">
    <property type="entry name" value="CYTOCHROME C-TYPE BIOGENESIS PROTEIN HI_1454-RELATED"/>
    <property type="match status" value="1"/>
</dbReference>
<sequence>MDLLPASRVLDLGSVGDDISMGLFSAAQSADSVVGSQLDNVTPITFAVVLIAGLVTSLSPCTLSVLPLTIGYIGGYAGPKTDASDVPEDETEAQRAAREEAAAKAKADALVVNGFAFALGLASTLALLGVGAATAGKAYGQVGGDANGVLLPVAVSILAVAMGLNLLEVIVVAFPSVGADFDARKLELPPIAQAYLAGLAFALAASPCSTPVLATLLGYVSQTGDPVTGGALLLTYTSGYVAPLLFAATATGSLGRIMSARQYTAWVTPASGLMLVAGGTYGFLSRVAPVVQGILR</sequence>
<keyword evidence="5" id="KW-0934">Plastid</keyword>
<dbReference type="GO" id="GO:0017004">
    <property type="term" value="P:cytochrome complex assembly"/>
    <property type="evidence" value="ECO:0007669"/>
    <property type="project" value="UniProtKB-KW"/>
</dbReference>
<reference evidence="12" key="1">
    <citation type="submission" date="2021-01" db="EMBL/GenBank/DDBJ databases">
        <authorList>
            <person name="Corre E."/>
            <person name="Pelletier E."/>
            <person name="Niang G."/>
            <person name="Scheremetjew M."/>
            <person name="Finn R."/>
            <person name="Kale V."/>
            <person name="Holt S."/>
            <person name="Cochrane G."/>
            <person name="Meng A."/>
            <person name="Brown T."/>
            <person name="Cohen L."/>
        </authorList>
    </citation>
    <scope>NUCLEOTIDE SEQUENCE</scope>
    <source>
        <strain evidence="12">CCMP494</strain>
    </source>
</reference>
<feature type="transmembrane region" description="Helical" evidence="10">
    <location>
        <begin position="153"/>
        <end position="174"/>
    </location>
</feature>
<dbReference type="PANTHER" id="PTHR31272:SF6">
    <property type="entry name" value="CYTOCHROME C-TYPE BIOGENESIS CCDA-LIKE CHLOROPLASTIC PROTEIN"/>
    <property type="match status" value="1"/>
</dbReference>
<feature type="transmembrane region" description="Helical" evidence="10">
    <location>
        <begin position="195"/>
        <end position="219"/>
    </location>
</feature>
<dbReference type="GO" id="GO:0016020">
    <property type="term" value="C:membrane"/>
    <property type="evidence" value="ECO:0007669"/>
    <property type="project" value="UniProtKB-SubCell"/>
</dbReference>
<keyword evidence="4" id="KW-0150">Chloroplast</keyword>
<proteinExistence type="inferred from homology"/>
<accession>A0A7S0PQ71</accession>
<comment type="similarity">
    <text evidence="3">Belongs to the DsbD family.</text>
</comment>
<dbReference type="InterPro" id="IPR003834">
    <property type="entry name" value="Cyt_c_assmbl_TM_dom"/>
</dbReference>
<evidence type="ECO:0000313" key="12">
    <source>
        <dbReference type="EMBL" id="CAD8585563.1"/>
    </source>
</evidence>
<evidence type="ECO:0000256" key="9">
    <source>
        <dbReference type="ARBA" id="ARBA00023136"/>
    </source>
</evidence>
<dbReference type="AlphaFoldDB" id="A0A7S0PQ71"/>
<comment type="subcellular location">
    <subcellularLocation>
        <location evidence="1">Membrane</location>
        <topology evidence="1">Multi-pass membrane protein</topology>
    </subcellularLocation>
    <subcellularLocation>
        <location evidence="2">Plastid</location>
        <location evidence="2">Chloroplast</location>
    </subcellularLocation>
</comment>
<evidence type="ECO:0000256" key="7">
    <source>
        <dbReference type="ARBA" id="ARBA00022748"/>
    </source>
</evidence>
<evidence type="ECO:0000259" key="11">
    <source>
        <dbReference type="Pfam" id="PF02683"/>
    </source>
</evidence>
<feature type="transmembrane region" description="Helical" evidence="10">
    <location>
        <begin position="44"/>
        <end position="66"/>
    </location>
</feature>
<evidence type="ECO:0000256" key="8">
    <source>
        <dbReference type="ARBA" id="ARBA00022989"/>
    </source>
</evidence>
<keyword evidence="8 10" id="KW-1133">Transmembrane helix</keyword>
<dbReference type="Pfam" id="PF02683">
    <property type="entry name" value="DsbD_TM"/>
    <property type="match status" value="1"/>
</dbReference>
<feature type="domain" description="Cytochrome C biogenesis protein transmembrane" evidence="11">
    <location>
        <begin position="105"/>
        <end position="254"/>
    </location>
</feature>